<keyword evidence="10" id="KW-1185">Reference proteome</keyword>
<dbReference type="PANTHER" id="PTHR43840:SF15">
    <property type="entry name" value="MITOCHONDRIAL METAL TRANSPORTER 1-RELATED"/>
    <property type="match status" value="1"/>
</dbReference>
<dbReference type="SUPFAM" id="SSF161111">
    <property type="entry name" value="Cation efflux protein transmembrane domain-like"/>
    <property type="match status" value="1"/>
</dbReference>
<evidence type="ECO:0000256" key="3">
    <source>
        <dbReference type="ARBA" id="ARBA00022692"/>
    </source>
</evidence>
<feature type="transmembrane region" description="Helical" evidence="6">
    <location>
        <begin position="82"/>
        <end position="104"/>
    </location>
</feature>
<organism evidence="9 10">
    <name type="scientific">Halorutilus salinus</name>
    <dbReference type="NCBI Taxonomy" id="2487751"/>
    <lineage>
        <taxon>Archaea</taxon>
        <taxon>Methanobacteriati</taxon>
        <taxon>Methanobacteriota</taxon>
        <taxon>Stenosarchaea group</taxon>
        <taxon>Halobacteria</taxon>
        <taxon>Halorutilales</taxon>
        <taxon>Halorutilaceae</taxon>
        <taxon>Halorutilus</taxon>
    </lineage>
</organism>
<dbReference type="Gene3D" id="1.20.1510.10">
    <property type="entry name" value="Cation efflux protein transmembrane domain"/>
    <property type="match status" value="1"/>
</dbReference>
<dbReference type="InterPro" id="IPR027469">
    <property type="entry name" value="Cation_efflux_TMD_sf"/>
</dbReference>
<dbReference type="Pfam" id="PF16916">
    <property type="entry name" value="ZT_dimer"/>
    <property type="match status" value="1"/>
</dbReference>
<keyword evidence="2" id="KW-0813">Transport</keyword>
<comment type="subcellular location">
    <subcellularLocation>
        <location evidence="1">Membrane</location>
        <topology evidence="1">Multi-pass membrane protein</topology>
    </subcellularLocation>
</comment>
<keyword evidence="5 6" id="KW-0472">Membrane</keyword>
<dbReference type="InterPro" id="IPR036837">
    <property type="entry name" value="Cation_efflux_CTD_sf"/>
</dbReference>
<evidence type="ECO:0000256" key="4">
    <source>
        <dbReference type="ARBA" id="ARBA00022989"/>
    </source>
</evidence>
<protein>
    <submittedName>
        <fullName evidence="9">Cation diffusion facilitator family transporter</fullName>
    </submittedName>
</protein>
<evidence type="ECO:0000256" key="2">
    <source>
        <dbReference type="ARBA" id="ARBA00022448"/>
    </source>
</evidence>
<keyword evidence="4 6" id="KW-1133">Transmembrane helix</keyword>
<dbReference type="Proteomes" id="UP001149411">
    <property type="component" value="Unassembled WGS sequence"/>
</dbReference>
<dbReference type="GO" id="GO:0008324">
    <property type="term" value="F:monoatomic cation transmembrane transporter activity"/>
    <property type="evidence" value="ECO:0007669"/>
    <property type="project" value="InterPro"/>
</dbReference>
<name>A0A9Q4C5I5_9EURY</name>
<dbReference type="Gene3D" id="3.30.70.1350">
    <property type="entry name" value="Cation efflux protein, cytoplasmic domain"/>
    <property type="match status" value="1"/>
</dbReference>
<evidence type="ECO:0000256" key="1">
    <source>
        <dbReference type="ARBA" id="ARBA00004141"/>
    </source>
</evidence>
<feature type="domain" description="Cation efflux protein transmembrane" evidence="7">
    <location>
        <begin position="15"/>
        <end position="209"/>
    </location>
</feature>
<comment type="caution">
    <text evidence="9">The sequence shown here is derived from an EMBL/GenBank/DDBJ whole genome shotgun (WGS) entry which is preliminary data.</text>
</comment>
<evidence type="ECO:0000259" key="8">
    <source>
        <dbReference type="Pfam" id="PF16916"/>
    </source>
</evidence>
<dbReference type="InterPro" id="IPR050291">
    <property type="entry name" value="CDF_Transporter"/>
</dbReference>
<dbReference type="AlphaFoldDB" id="A0A9Q4C5I5"/>
<evidence type="ECO:0000256" key="6">
    <source>
        <dbReference type="SAM" id="Phobius"/>
    </source>
</evidence>
<reference evidence="9" key="1">
    <citation type="submission" date="2022-09" db="EMBL/GenBank/DDBJ databases">
        <title>Haloadaptaus new haloarchaeum isolated from saline soil.</title>
        <authorList>
            <person name="Duran-Viseras A."/>
            <person name="Sanchez-Porro C."/>
            <person name="Ventosa A."/>
        </authorList>
    </citation>
    <scope>NUCLEOTIDE SEQUENCE</scope>
    <source>
        <strain evidence="9">F3-133</strain>
    </source>
</reference>
<dbReference type="PANTHER" id="PTHR43840">
    <property type="entry name" value="MITOCHONDRIAL METAL TRANSPORTER 1-RELATED"/>
    <property type="match status" value="1"/>
</dbReference>
<keyword evidence="3 6" id="KW-0812">Transmembrane</keyword>
<feature type="domain" description="Cation efflux protein cytoplasmic" evidence="8">
    <location>
        <begin position="215"/>
        <end position="289"/>
    </location>
</feature>
<evidence type="ECO:0000256" key="5">
    <source>
        <dbReference type="ARBA" id="ARBA00023136"/>
    </source>
</evidence>
<gene>
    <name evidence="9" type="ORF">EGH25_08830</name>
</gene>
<proteinExistence type="predicted"/>
<dbReference type="NCBIfam" id="TIGR01297">
    <property type="entry name" value="CDF"/>
    <property type="match status" value="1"/>
</dbReference>
<dbReference type="InterPro" id="IPR027470">
    <property type="entry name" value="Cation_efflux_CTD"/>
</dbReference>
<evidence type="ECO:0000313" key="9">
    <source>
        <dbReference type="EMBL" id="MCX2819452.1"/>
    </source>
</evidence>
<evidence type="ECO:0000259" key="7">
    <source>
        <dbReference type="Pfam" id="PF01545"/>
    </source>
</evidence>
<accession>A0A9Q4C5I5</accession>
<sequence length="299" mass="31749">MKATDDRKEFERASWVNVAGNATKVVVEGAVGVVFGSLALVADAAHSVADLVASVVVLVYGGASYDEADATHPHGHGRLEPLAALFVGAVVALLGLTLLYESILGVVRGPDVDVEGWRLMLATLGFALVSMYAVYRYTVRVNDRIGSTALHALARDCMNDVYTSVAAAVGVVGVALGHPILDPFAGGLVSVLVVYQGVEIGRENVDYLVGSAPTEGKQEEIHDAAVSHPEVRGVHDFKAFYEGTEIEVEMHAEIDGEHTVYEAHDIESEVVDRVRAVEDVGDVHVHLDPAGIGEWSDEG</sequence>
<feature type="transmembrane region" description="Helical" evidence="6">
    <location>
        <begin position="116"/>
        <end position="135"/>
    </location>
</feature>
<evidence type="ECO:0000313" key="10">
    <source>
        <dbReference type="Proteomes" id="UP001149411"/>
    </source>
</evidence>
<dbReference type="GO" id="GO:0016020">
    <property type="term" value="C:membrane"/>
    <property type="evidence" value="ECO:0007669"/>
    <property type="project" value="UniProtKB-SubCell"/>
</dbReference>
<dbReference type="RefSeq" id="WP_266087722.1">
    <property type="nucleotide sequence ID" value="NZ_RKLV01000008.1"/>
</dbReference>
<dbReference type="EMBL" id="RKLV01000008">
    <property type="protein sequence ID" value="MCX2819452.1"/>
    <property type="molecule type" value="Genomic_DNA"/>
</dbReference>
<dbReference type="Pfam" id="PF01545">
    <property type="entry name" value="Cation_efflux"/>
    <property type="match status" value="1"/>
</dbReference>
<dbReference type="InterPro" id="IPR058533">
    <property type="entry name" value="Cation_efflux_TM"/>
</dbReference>
<dbReference type="InterPro" id="IPR002524">
    <property type="entry name" value="Cation_efflux"/>
</dbReference>
<dbReference type="SUPFAM" id="SSF160240">
    <property type="entry name" value="Cation efflux protein cytoplasmic domain-like"/>
    <property type="match status" value="1"/>
</dbReference>